<protein>
    <submittedName>
        <fullName evidence="4">Sugar transferase involved in LPS biosynthesis (Colanic, teichoic acid)</fullName>
    </submittedName>
</protein>
<organism evidence="4 5">
    <name type="scientific">Bittarella massiliensis</name>
    <name type="common">ex Durand et al. 2017</name>
    <dbReference type="NCBI Taxonomy" id="1720313"/>
    <lineage>
        <taxon>Bacteria</taxon>
        <taxon>Bacillati</taxon>
        <taxon>Bacillota</taxon>
        <taxon>Clostridia</taxon>
        <taxon>Eubacteriales</taxon>
        <taxon>Oscillospiraceae</taxon>
        <taxon>Bittarella (ex Durand et al. 2017)</taxon>
    </lineage>
</organism>
<keyword evidence="4" id="KW-0808">Transferase</keyword>
<evidence type="ECO:0000256" key="2">
    <source>
        <dbReference type="SAM" id="Phobius"/>
    </source>
</evidence>
<dbReference type="AlphaFoldDB" id="A0AAQ1MC21"/>
<dbReference type="EMBL" id="FQVY01000001">
    <property type="protein sequence ID" value="SHF81979.1"/>
    <property type="molecule type" value="Genomic_DNA"/>
</dbReference>
<reference evidence="5" key="1">
    <citation type="submission" date="2016-11" db="EMBL/GenBank/DDBJ databases">
        <authorList>
            <person name="Jaros S."/>
            <person name="Januszkiewicz K."/>
            <person name="Wedrychowicz H."/>
        </authorList>
    </citation>
    <scope>NUCLEOTIDE SEQUENCE [LARGE SCALE GENOMIC DNA]</scope>
    <source>
        <strain evidence="5">DSM 4029</strain>
    </source>
</reference>
<evidence type="ECO:0000313" key="5">
    <source>
        <dbReference type="Proteomes" id="UP000184089"/>
    </source>
</evidence>
<feature type="transmembrane region" description="Helical" evidence="2">
    <location>
        <begin position="34"/>
        <end position="58"/>
    </location>
</feature>
<dbReference type="RefSeq" id="WP_021658894.1">
    <property type="nucleotide sequence ID" value="NZ_FQVY01000001.1"/>
</dbReference>
<comment type="similarity">
    <text evidence="1">Belongs to the bacterial sugar transferase family.</text>
</comment>
<keyword evidence="2" id="KW-0812">Transmembrane</keyword>
<keyword evidence="2" id="KW-0472">Membrane</keyword>
<dbReference type="GO" id="GO:0016780">
    <property type="term" value="F:phosphotransferase activity, for other substituted phosphate groups"/>
    <property type="evidence" value="ECO:0007669"/>
    <property type="project" value="TreeGrafter"/>
</dbReference>
<dbReference type="PANTHER" id="PTHR30576:SF0">
    <property type="entry name" value="UNDECAPRENYL-PHOSPHATE N-ACETYLGALACTOSAMINYL 1-PHOSPHATE TRANSFERASE-RELATED"/>
    <property type="match status" value="1"/>
</dbReference>
<keyword evidence="2" id="KW-1133">Transmembrane helix</keyword>
<proteinExistence type="inferred from homology"/>
<comment type="caution">
    <text evidence="4">The sequence shown here is derived from an EMBL/GenBank/DDBJ whole genome shotgun (WGS) entry which is preliminary data.</text>
</comment>
<gene>
    <name evidence="4" type="ORF">SAMN05444424_0797</name>
</gene>
<evidence type="ECO:0000256" key="1">
    <source>
        <dbReference type="ARBA" id="ARBA00006464"/>
    </source>
</evidence>
<dbReference type="Proteomes" id="UP000184089">
    <property type="component" value="Unassembled WGS sequence"/>
</dbReference>
<dbReference type="InterPro" id="IPR003362">
    <property type="entry name" value="Bact_transf"/>
</dbReference>
<evidence type="ECO:0000259" key="3">
    <source>
        <dbReference type="Pfam" id="PF02397"/>
    </source>
</evidence>
<feature type="domain" description="Bacterial sugar transferase" evidence="3">
    <location>
        <begin position="32"/>
        <end position="229"/>
    </location>
</feature>
<dbReference type="PANTHER" id="PTHR30576">
    <property type="entry name" value="COLANIC BIOSYNTHESIS UDP-GLUCOSE LIPID CARRIER TRANSFERASE"/>
    <property type="match status" value="1"/>
</dbReference>
<accession>A0AAQ1MC21</accession>
<sequence>MIPGKLTGAMDAPIIHQYRDRLLKKKGSLLCKRAFDLIVSALMLICLSPLLLVLAVVIKCDSRGPVFFRQERITTGGKPFRIFKFRTMVQDADKLGSAVTAPGDSRVTRVGDKLRVYRLDELPQLINVFLGQMTFVGTRPEVPQYVDAYTDEMRATLLLPAGITSNASIKFKDEQTILNQAMEEGCSDIDQAYVTRVLPAKMRYNLEYLQNFGLGEDFKLMWKTVMGVFFHQD</sequence>
<dbReference type="Pfam" id="PF02397">
    <property type="entry name" value="Bac_transf"/>
    <property type="match status" value="1"/>
</dbReference>
<evidence type="ECO:0000313" key="4">
    <source>
        <dbReference type="EMBL" id="SHF81979.1"/>
    </source>
</evidence>
<name>A0AAQ1MC21_9FIRM</name>